<name>A0AAF0V865_SOLVR</name>
<evidence type="ECO:0000313" key="1">
    <source>
        <dbReference type="EMBL" id="WMV59760.1"/>
    </source>
</evidence>
<keyword evidence="2" id="KW-1185">Reference proteome</keyword>
<protein>
    <submittedName>
        <fullName evidence="1">Uncharacterized protein</fullName>
    </submittedName>
</protein>
<proteinExistence type="predicted"/>
<accession>A0AAF0V865</accession>
<evidence type="ECO:0000313" key="2">
    <source>
        <dbReference type="Proteomes" id="UP001234989"/>
    </source>
</evidence>
<sequence>MYIVKQIMHFFVENVIN</sequence>
<reference evidence="1" key="1">
    <citation type="submission" date="2023-08" db="EMBL/GenBank/DDBJ databases">
        <title>A de novo genome assembly of Solanum verrucosum Schlechtendal, a Mexican diploid species geographically isolated from the other diploid A-genome species in potato relatives.</title>
        <authorList>
            <person name="Hosaka K."/>
        </authorList>
    </citation>
    <scope>NUCLEOTIDE SEQUENCE</scope>
    <source>
        <tissue evidence="1">Young leaves</tissue>
    </source>
</reference>
<dbReference type="EMBL" id="CP133623">
    <property type="protein sequence ID" value="WMV59760.1"/>
    <property type="molecule type" value="Genomic_DNA"/>
</dbReference>
<dbReference type="Proteomes" id="UP001234989">
    <property type="component" value="Chromosome 12"/>
</dbReference>
<gene>
    <name evidence="1" type="ORF">MTR67_053145</name>
</gene>
<dbReference type="AlphaFoldDB" id="A0AAF0V865"/>
<organism evidence="1 2">
    <name type="scientific">Solanum verrucosum</name>
    <dbReference type="NCBI Taxonomy" id="315347"/>
    <lineage>
        <taxon>Eukaryota</taxon>
        <taxon>Viridiplantae</taxon>
        <taxon>Streptophyta</taxon>
        <taxon>Embryophyta</taxon>
        <taxon>Tracheophyta</taxon>
        <taxon>Spermatophyta</taxon>
        <taxon>Magnoliopsida</taxon>
        <taxon>eudicotyledons</taxon>
        <taxon>Gunneridae</taxon>
        <taxon>Pentapetalae</taxon>
        <taxon>asterids</taxon>
        <taxon>lamiids</taxon>
        <taxon>Solanales</taxon>
        <taxon>Solanaceae</taxon>
        <taxon>Solanoideae</taxon>
        <taxon>Solaneae</taxon>
        <taxon>Solanum</taxon>
    </lineage>
</organism>